<dbReference type="AlphaFoldDB" id="A0A364NED9"/>
<dbReference type="PROSITE" id="PS50048">
    <property type="entry name" value="ZN2_CY6_FUNGAL_2"/>
    <property type="match status" value="1"/>
</dbReference>
<dbReference type="CDD" id="cd00067">
    <property type="entry name" value="GAL4"/>
    <property type="match status" value="1"/>
</dbReference>
<dbReference type="GO" id="GO:0005634">
    <property type="term" value="C:nucleus"/>
    <property type="evidence" value="ECO:0007669"/>
    <property type="project" value="UniProtKB-SubCell"/>
</dbReference>
<evidence type="ECO:0000313" key="5">
    <source>
        <dbReference type="EMBL" id="RAR15659.1"/>
    </source>
</evidence>
<organism evidence="5 6">
    <name type="scientific">Stemphylium lycopersici</name>
    <name type="common">Tomato gray leaf spot disease fungus</name>
    <name type="synonym">Thyrospora lycopersici</name>
    <dbReference type="NCBI Taxonomy" id="183478"/>
    <lineage>
        <taxon>Eukaryota</taxon>
        <taxon>Fungi</taxon>
        <taxon>Dikarya</taxon>
        <taxon>Ascomycota</taxon>
        <taxon>Pezizomycotina</taxon>
        <taxon>Dothideomycetes</taxon>
        <taxon>Pleosporomycetidae</taxon>
        <taxon>Pleosporales</taxon>
        <taxon>Pleosporineae</taxon>
        <taxon>Pleosporaceae</taxon>
        <taxon>Stemphylium</taxon>
    </lineage>
</organism>
<feature type="region of interest" description="Disordered" evidence="3">
    <location>
        <begin position="435"/>
        <end position="458"/>
    </location>
</feature>
<dbReference type="GO" id="GO:0000976">
    <property type="term" value="F:transcription cis-regulatory region binding"/>
    <property type="evidence" value="ECO:0007669"/>
    <property type="project" value="TreeGrafter"/>
</dbReference>
<feature type="region of interest" description="Disordered" evidence="3">
    <location>
        <begin position="221"/>
        <end position="240"/>
    </location>
</feature>
<dbReference type="EMBL" id="QGDH01000009">
    <property type="protein sequence ID" value="RAR15659.1"/>
    <property type="molecule type" value="Genomic_DNA"/>
</dbReference>
<dbReference type="Pfam" id="PF00172">
    <property type="entry name" value="Zn_clus"/>
    <property type="match status" value="1"/>
</dbReference>
<dbReference type="PANTHER" id="PTHR37534">
    <property type="entry name" value="TRANSCRIPTIONAL ACTIVATOR PROTEIN UGA3"/>
    <property type="match status" value="1"/>
</dbReference>
<dbReference type="InterPro" id="IPR021858">
    <property type="entry name" value="Fun_TF"/>
</dbReference>
<evidence type="ECO:0000256" key="1">
    <source>
        <dbReference type="ARBA" id="ARBA00004123"/>
    </source>
</evidence>
<sequence>MPTLAQDKVLARDLKAKKTKSRNGCGRCKLKRLKCDETAPGCLQCKKRNVACPGYEKTLKWSTKYEVFTPIAQPKSTSPKPRPTLEPNTTTSAVAKSNLPQNVASGIEALAAVLPAGRKSATSTQQVPTTQSSSAIPSPPSFEEPASFQESSTEDGDSPREYEPFPMEDVNNVDPIMFDSFVDAIHLPSDDFKFDLFENIDFDSGSLDDMVFDIQDLSQKEDAAPSASMPLLDRDPHRESSPRLSRSLLLDLYRLPSPSPNPSSPDDVESLLIQHYFKDVCAIFSSFDSPLNPFRATIGRIYKDSPSINYAIQSMAAAHLANTFPNMAATGLELQRKAREALDIELPLAHSSQKIATKTFLSIMLLGLTTSWHSSNALGLEYLSTARDLILPKLFSRSGGTNLEREAQFFEESLIHWEMLMGFVTEDAMSFSPKSGLRPSVTSRKNAPAARGPNGKIVPHPWTGIAPMIHFLFAEVGRLVRKERSMDRESSMDLRRRQENLQNAASLEEDLLAVDCPSVDDVIDYGDDRTPKEHFVTIAEAYRLSGLLEIYRVFPSILRKRLGSDKFKGAEAMDFEFPTPRFETPFEDTDMKLWLNSLAMHIIRSLESLPSSSGTFCIQPLILVVAASELRFVSSLDFFDVHANDTEVVSARKFVIRRLQEFALRLPNKPLRTMLQLLEETWRQCDEGQDAFWIDVMNEKGYHTIM</sequence>
<evidence type="ECO:0000256" key="2">
    <source>
        <dbReference type="ARBA" id="ARBA00023242"/>
    </source>
</evidence>
<feature type="compositionally biased region" description="Low complexity" evidence="3">
    <location>
        <begin position="122"/>
        <end position="136"/>
    </location>
</feature>
<feature type="region of interest" description="Disordered" evidence="3">
    <location>
        <begin position="72"/>
        <end position="97"/>
    </location>
</feature>
<dbReference type="Proteomes" id="UP000249619">
    <property type="component" value="Unassembled WGS sequence"/>
</dbReference>
<protein>
    <submittedName>
        <fullName evidence="5">C6 zinc finger domain-containing protein</fullName>
    </submittedName>
</protein>
<accession>A0A364NED9</accession>
<dbReference type="InterPro" id="IPR036864">
    <property type="entry name" value="Zn2-C6_fun-type_DNA-bd_sf"/>
</dbReference>
<comment type="caution">
    <text evidence="5">The sequence shown here is derived from an EMBL/GenBank/DDBJ whole genome shotgun (WGS) entry which is preliminary data.</text>
</comment>
<evidence type="ECO:0000259" key="4">
    <source>
        <dbReference type="PROSITE" id="PS50048"/>
    </source>
</evidence>
<name>A0A364NED9_STELY</name>
<feature type="compositionally biased region" description="Polar residues" evidence="3">
    <location>
        <begin position="86"/>
        <end position="97"/>
    </location>
</feature>
<keyword evidence="6" id="KW-1185">Reference proteome</keyword>
<dbReference type="PROSITE" id="PS00463">
    <property type="entry name" value="ZN2_CY6_FUNGAL_1"/>
    <property type="match status" value="1"/>
</dbReference>
<dbReference type="GO" id="GO:0008270">
    <property type="term" value="F:zinc ion binding"/>
    <property type="evidence" value="ECO:0007669"/>
    <property type="project" value="InterPro"/>
</dbReference>
<keyword evidence="2" id="KW-0539">Nucleus</keyword>
<dbReference type="Gene3D" id="4.10.240.10">
    <property type="entry name" value="Zn(2)-C6 fungal-type DNA-binding domain"/>
    <property type="match status" value="1"/>
</dbReference>
<dbReference type="GO" id="GO:0000981">
    <property type="term" value="F:DNA-binding transcription factor activity, RNA polymerase II-specific"/>
    <property type="evidence" value="ECO:0007669"/>
    <property type="project" value="InterPro"/>
</dbReference>
<dbReference type="SUPFAM" id="SSF57701">
    <property type="entry name" value="Zn2/Cys6 DNA-binding domain"/>
    <property type="match status" value="1"/>
</dbReference>
<dbReference type="STRING" id="183478.A0A364NED9"/>
<dbReference type="GO" id="GO:0045944">
    <property type="term" value="P:positive regulation of transcription by RNA polymerase II"/>
    <property type="evidence" value="ECO:0007669"/>
    <property type="project" value="TreeGrafter"/>
</dbReference>
<reference evidence="6" key="1">
    <citation type="submission" date="2018-05" db="EMBL/GenBank/DDBJ databases">
        <title>Draft genome sequence of Stemphylium lycopersici strain CIDEFI 213.</title>
        <authorList>
            <person name="Medina R."/>
            <person name="Franco M.E.E."/>
            <person name="Lucentini C.G."/>
            <person name="Saparrat M.C.N."/>
            <person name="Balatti P.A."/>
        </authorList>
    </citation>
    <scope>NUCLEOTIDE SEQUENCE [LARGE SCALE GENOMIC DNA]</scope>
    <source>
        <strain evidence="6">CIDEFI 213</strain>
    </source>
</reference>
<evidence type="ECO:0000256" key="3">
    <source>
        <dbReference type="SAM" id="MobiDB-lite"/>
    </source>
</evidence>
<dbReference type="PANTHER" id="PTHR37534:SF11">
    <property type="entry name" value="ZN(II)2CYS6 TRANSCRIPTION FACTOR (EUROFUNG)"/>
    <property type="match status" value="1"/>
</dbReference>
<feature type="region of interest" description="Disordered" evidence="3">
    <location>
        <begin position="120"/>
        <end position="168"/>
    </location>
</feature>
<gene>
    <name evidence="5" type="ORF">DDE83_000891</name>
</gene>
<dbReference type="Pfam" id="PF11951">
    <property type="entry name" value="Fungal_trans_2"/>
    <property type="match status" value="1"/>
</dbReference>
<feature type="domain" description="Zn(2)-C6 fungal-type" evidence="4">
    <location>
        <begin position="24"/>
        <end position="52"/>
    </location>
</feature>
<evidence type="ECO:0000313" key="6">
    <source>
        <dbReference type="Proteomes" id="UP000249619"/>
    </source>
</evidence>
<dbReference type="SMART" id="SM00066">
    <property type="entry name" value="GAL4"/>
    <property type="match status" value="1"/>
</dbReference>
<proteinExistence type="predicted"/>
<dbReference type="InterPro" id="IPR001138">
    <property type="entry name" value="Zn2Cys6_DnaBD"/>
</dbReference>
<comment type="subcellular location">
    <subcellularLocation>
        <location evidence="1">Nucleus</location>
    </subcellularLocation>
</comment>